<reference evidence="1 2" key="1">
    <citation type="journal article" date="2012" name="J. Bacteriol.">
        <title>Draft genome sequence of Methanobacterium formicicum DSM 3637, an archaebacterium isolated from the methane producer amoeba Pelomyxa palustris.</title>
        <authorList>
            <person name="Gutierrez G."/>
        </authorList>
    </citation>
    <scope>NUCLEOTIDE SEQUENCE [LARGE SCALE GENOMIC DNA]</scope>
    <source>
        <strain evidence="2">DSM 3637 / PP1</strain>
    </source>
</reference>
<protein>
    <recommendedName>
        <fullName evidence="3">Phosphoribosyltransferase</fullName>
    </recommendedName>
</protein>
<gene>
    <name evidence="1" type="ORF">A994_05341</name>
</gene>
<dbReference type="SUPFAM" id="SSF53271">
    <property type="entry name" value="PRTase-like"/>
    <property type="match status" value="1"/>
</dbReference>
<evidence type="ECO:0008006" key="3">
    <source>
        <dbReference type="Google" id="ProtNLM"/>
    </source>
</evidence>
<proteinExistence type="predicted"/>
<dbReference type="InterPro" id="IPR029057">
    <property type="entry name" value="PRTase-like"/>
</dbReference>
<comment type="caution">
    <text evidence="1">The sequence shown here is derived from an EMBL/GenBank/DDBJ whole genome shotgun (WGS) entry which is preliminary data.</text>
</comment>
<dbReference type="InterPro" id="IPR008792">
    <property type="entry name" value="PQQD"/>
</dbReference>
<organism evidence="1 2">
    <name type="scientific">Methanobacterium formicicum (strain DSM 3637 / PP1)</name>
    <dbReference type="NCBI Taxonomy" id="1204725"/>
    <lineage>
        <taxon>Archaea</taxon>
        <taxon>Methanobacteriati</taxon>
        <taxon>Methanobacteriota</taxon>
        <taxon>Methanomada group</taxon>
        <taxon>Methanobacteria</taxon>
        <taxon>Methanobacteriales</taxon>
        <taxon>Methanobacteriaceae</taxon>
        <taxon>Methanobacterium</taxon>
    </lineage>
</organism>
<dbReference type="AlphaFoldDB" id="K2RC82"/>
<dbReference type="PATRIC" id="fig|1204725.3.peg.1070"/>
<keyword evidence="2" id="KW-1185">Reference proteome</keyword>
<sequence length="353" mass="41097">MIKSYVLILFDIISNRKNYNINSEEFYIFKKDYKIPPEDTERLKNLSRSLESYRGNLKFVDYKNAEEACEKLASKILAVYSPKELESFYFMAIPRGGLIVLGMLSYLLNLKQSQFETSDQPDQPVMIVDDIALTGKRISKILSNTQSSHVVIANLYSHPDLRKSILEKEPRVKYCFSAHDLKDQARGNYPDTNDYYSWRKKMNKRMGGRYWIGQVDLVGFAWSEPDYPFWNPVTDKLEDGWRSLPPHKCLKNRSIFGILPDESATKDLQLSSAVIMGCFHDEIWLFQKDTQQIYSLTGVAAEIWRVLVSYGNIESSIPYLMDKYDVEESILRLDLESYVDDLLEIKIFKKRDS</sequence>
<dbReference type="EMBL" id="AMPO01000004">
    <property type="protein sequence ID" value="EKF85884.1"/>
    <property type="molecule type" value="Genomic_DNA"/>
</dbReference>
<dbReference type="Proteomes" id="UP000007360">
    <property type="component" value="Unassembled WGS sequence"/>
</dbReference>
<dbReference type="Pfam" id="PF05402">
    <property type="entry name" value="PqqD"/>
    <property type="match status" value="1"/>
</dbReference>
<evidence type="ECO:0000313" key="1">
    <source>
        <dbReference type="EMBL" id="EKF85884.1"/>
    </source>
</evidence>
<name>K2RC82_METFP</name>
<accession>K2RC82</accession>
<evidence type="ECO:0000313" key="2">
    <source>
        <dbReference type="Proteomes" id="UP000007360"/>
    </source>
</evidence>
<dbReference type="Gene3D" id="3.40.50.2020">
    <property type="match status" value="1"/>
</dbReference>